<accession>A0A0L0FYY6</accession>
<dbReference type="eggNOG" id="ENOG502SZRK">
    <property type="taxonomic scope" value="Eukaryota"/>
</dbReference>
<name>A0A0L0FYY6_9EUKA</name>
<dbReference type="Proteomes" id="UP000054560">
    <property type="component" value="Unassembled WGS sequence"/>
</dbReference>
<organism evidence="3 4">
    <name type="scientific">Sphaeroforma arctica JP610</name>
    <dbReference type="NCBI Taxonomy" id="667725"/>
    <lineage>
        <taxon>Eukaryota</taxon>
        <taxon>Ichthyosporea</taxon>
        <taxon>Ichthyophonida</taxon>
        <taxon>Sphaeroforma</taxon>
    </lineage>
</organism>
<reference evidence="3 4" key="1">
    <citation type="submission" date="2011-02" db="EMBL/GenBank/DDBJ databases">
        <title>The Genome Sequence of Sphaeroforma arctica JP610.</title>
        <authorList>
            <consortium name="The Broad Institute Genome Sequencing Platform"/>
            <person name="Russ C."/>
            <person name="Cuomo C."/>
            <person name="Young S.K."/>
            <person name="Zeng Q."/>
            <person name="Gargeya S."/>
            <person name="Alvarado L."/>
            <person name="Berlin A."/>
            <person name="Chapman S.B."/>
            <person name="Chen Z."/>
            <person name="Freedman E."/>
            <person name="Gellesch M."/>
            <person name="Goldberg J."/>
            <person name="Griggs A."/>
            <person name="Gujja S."/>
            <person name="Heilman E."/>
            <person name="Heiman D."/>
            <person name="Howarth C."/>
            <person name="Mehta T."/>
            <person name="Neiman D."/>
            <person name="Pearson M."/>
            <person name="Roberts A."/>
            <person name="Saif S."/>
            <person name="Shea T."/>
            <person name="Shenoy N."/>
            <person name="Sisk P."/>
            <person name="Stolte C."/>
            <person name="Sykes S."/>
            <person name="White J."/>
            <person name="Yandava C."/>
            <person name="Burger G."/>
            <person name="Gray M.W."/>
            <person name="Holland P.W.H."/>
            <person name="King N."/>
            <person name="Lang F.B.F."/>
            <person name="Roger A.J."/>
            <person name="Ruiz-Trillo I."/>
            <person name="Haas B."/>
            <person name="Nusbaum C."/>
            <person name="Birren B."/>
        </authorList>
    </citation>
    <scope>NUCLEOTIDE SEQUENCE [LARGE SCALE GENOMIC DNA]</scope>
    <source>
        <strain evidence="3 4">JP610</strain>
    </source>
</reference>
<evidence type="ECO:0000256" key="2">
    <source>
        <dbReference type="SAM" id="SignalP"/>
    </source>
</evidence>
<evidence type="ECO:0008006" key="5">
    <source>
        <dbReference type="Google" id="ProtNLM"/>
    </source>
</evidence>
<protein>
    <recommendedName>
        <fullName evidence="5">Glycoside hydrolase family 38 N-terminal domain-containing protein</fullName>
    </recommendedName>
</protein>
<feature type="region of interest" description="Disordered" evidence="1">
    <location>
        <begin position="712"/>
        <end position="734"/>
    </location>
</feature>
<dbReference type="STRING" id="667725.A0A0L0FYY6"/>
<feature type="chain" id="PRO_5005538989" description="Glycoside hydrolase family 38 N-terminal domain-containing protein" evidence="2">
    <location>
        <begin position="22"/>
        <end position="880"/>
    </location>
</feature>
<feature type="signal peptide" evidence="2">
    <location>
        <begin position="1"/>
        <end position="21"/>
    </location>
</feature>
<dbReference type="EMBL" id="KQ241998">
    <property type="protein sequence ID" value="KNC81776.1"/>
    <property type="molecule type" value="Genomic_DNA"/>
</dbReference>
<dbReference type="InterPro" id="IPR032482">
    <property type="entry name" value="DUF5054"/>
</dbReference>
<dbReference type="Pfam" id="PF16477">
    <property type="entry name" value="DUF5054"/>
    <property type="match status" value="1"/>
</dbReference>
<proteinExistence type="predicted"/>
<sequence>MLERLSVLYAILLRLALSTTADSPLVAETKVHTVHIIYQNHLDLGYTNSLTKVVNDYFDLFFPQAIETANKLKSEGWNSSYVYTTQPYLISLYLDCPKHLRLLPALELSCPNETEIATFRRAIKQGVFAWHAGAFNAEVEQAEPSLFRYFLSLATSLDEEFGTSHSEVLSQRDVPGLTIATLDLLNKAGVKYVSLGINGGSAGVGVPPISKWRDPTSGSEVVLAYHKHGYPDNPGPTPSQPGGLSRKDCLQIPGLAHVLCWGFKTDNTGSHTLADVFHVERMARAAFPESEVIKASTYDGFFRLLNEKSAATATKSDANDRLSSVRLSLNQKTDDATTLTDHAAGETAGGLLTIGPSLTETLPVVDQEMGDTWIFGIQSDPLKVATYRALARARVSCQAAGVCDGSDGKDLAWHHFSRALIKNFEHTWGFSWLAAGNATSHKNVIFRPLVASEAYNRSENLWQEQRAFNKWAERLLPSTHPLLPFVVNELNQLNELTITPDVNTPPDSNTDTLYTLVDGLELPSEIVHQCTTSNEEEWTLKFSALTGAISHLVHSEGAHNWASTDEPLALLVYQTYDQYTMDQTCKHYSPAGWCSIAKGVDEDAQRMDWMPIVQRISVTTSDLTASGVPNARECKYVVELTFPQETKELYGAPERSVISINMKSSTSEPEKKHDFSPEIDVLVQMEGKRSTRNAESISLVFNLKTPKAQCATVNDGHVKGPSKQLRRSEVTASRNDQSAQWYVNKLGKDIPVVGVFTNGSHNVHGVWEGASLKSSHRATSRRKNRLLPDSHSSSETTIVKIRTLDTSLALPATLSDPYGSVLFNPTTAGLLPEYVTGMAFNLYNNLWDTNYVLYYPFALSRLDMVMAYRFKLEFRSEDST</sequence>
<dbReference type="OrthoDB" id="197879at2759"/>
<evidence type="ECO:0000313" key="3">
    <source>
        <dbReference type="EMBL" id="KNC81776.1"/>
    </source>
</evidence>
<keyword evidence="2" id="KW-0732">Signal</keyword>
<dbReference type="RefSeq" id="XP_014155678.1">
    <property type="nucleotide sequence ID" value="XM_014300203.1"/>
</dbReference>
<evidence type="ECO:0000256" key="1">
    <source>
        <dbReference type="SAM" id="MobiDB-lite"/>
    </source>
</evidence>
<dbReference type="AlphaFoldDB" id="A0A0L0FYY6"/>
<evidence type="ECO:0000313" key="4">
    <source>
        <dbReference type="Proteomes" id="UP000054560"/>
    </source>
</evidence>
<gene>
    <name evidence="3" type="ORF">SARC_05922</name>
</gene>
<keyword evidence="4" id="KW-1185">Reference proteome</keyword>
<dbReference type="GeneID" id="25906426"/>